<evidence type="ECO:0000313" key="3">
    <source>
        <dbReference type="EMBL" id="QLJ84872.1"/>
    </source>
</evidence>
<dbReference type="InterPro" id="IPR032135">
    <property type="entry name" value="DUF4817"/>
</dbReference>
<comment type="subcellular location">
    <subcellularLocation>
        <location evidence="1">Nucleus</location>
    </subcellularLocation>
</comment>
<dbReference type="GO" id="GO:0005634">
    <property type="term" value="C:nucleus"/>
    <property type="evidence" value="ECO:0007669"/>
    <property type="project" value="UniProtKB-SubCell"/>
</dbReference>
<dbReference type="AlphaFoldDB" id="A0A7D6C5C7"/>
<dbReference type="GO" id="GO:0003676">
    <property type="term" value="F:nucleic acid binding"/>
    <property type="evidence" value="ECO:0007669"/>
    <property type="project" value="InterPro"/>
</dbReference>
<protein>
    <submittedName>
        <fullName evidence="3">Transposase-like protein</fullName>
    </submittedName>
</protein>
<dbReference type="EMBL" id="MT376728">
    <property type="protein sequence ID" value="QLJ84872.1"/>
    <property type="molecule type" value="Genomic_DNA"/>
</dbReference>
<feature type="domain" description="DUF4817" evidence="2">
    <location>
        <begin position="5"/>
        <end position="57"/>
    </location>
</feature>
<dbReference type="InterPro" id="IPR036397">
    <property type="entry name" value="RNaseH_sf"/>
</dbReference>
<organism evidence="3">
    <name type="scientific">Dichotomius schiffleri</name>
    <dbReference type="NCBI Taxonomy" id="1534479"/>
    <lineage>
        <taxon>Eukaryota</taxon>
        <taxon>Metazoa</taxon>
        <taxon>Ecdysozoa</taxon>
        <taxon>Arthropoda</taxon>
        <taxon>Hexapoda</taxon>
        <taxon>Insecta</taxon>
        <taxon>Pterygota</taxon>
        <taxon>Neoptera</taxon>
        <taxon>Endopterygota</taxon>
        <taxon>Coleoptera</taxon>
        <taxon>Polyphaga</taxon>
        <taxon>Scarabaeiformia</taxon>
        <taxon>Scarabaeidae</taxon>
        <taxon>Scarabaeinae</taxon>
        <taxon>Scarabaeinae incertae sedis</taxon>
        <taxon>Dichotomius</taxon>
    </lineage>
</organism>
<accession>A0A7D6C5C7</accession>
<proteinExistence type="predicted"/>
<dbReference type="Gene3D" id="3.30.420.10">
    <property type="entry name" value="Ribonuclease H-like superfamily/Ribonuclease H"/>
    <property type="match status" value="1"/>
</dbReference>
<dbReference type="SUPFAM" id="SSF46689">
    <property type="entry name" value="Homeodomain-like"/>
    <property type="match status" value="1"/>
</dbReference>
<sequence length="281" mass="33236">MDFPFNEQTDMLLVLGFCEGNCRESVRVYRERYPNRRIPNHKTFARIEHRLRETGNLKPVRFNAGRPRQARTPIAEEAVLQEVDNNPRISTRRLEHEVRISKSTANRVIRDQLIHPFHVRPVQELLPLDPRSRLNFAEIVMERRVIDNEFHTKILFTDESCFTRRGMTNLHNEHVYADENPHALRSTHFQREFKINVWIGIIANSLIGPYRLPDRLDGPGYLRFLQESLLELLEDVPLNLRQNMFFMHDGAPPHFARAVREYLNEQFADRWIGRGQEAPIQ</sequence>
<dbReference type="PANTHER" id="PTHR47326:SF1">
    <property type="entry name" value="HTH PSQ-TYPE DOMAIN-CONTAINING PROTEIN"/>
    <property type="match status" value="1"/>
</dbReference>
<dbReference type="InterPro" id="IPR009057">
    <property type="entry name" value="Homeodomain-like_sf"/>
</dbReference>
<dbReference type="Pfam" id="PF16087">
    <property type="entry name" value="DUF4817"/>
    <property type="match status" value="1"/>
</dbReference>
<name>A0A7D6C5C7_9SCAR</name>
<reference evidence="3" key="1">
    <citation type="journal article" date="2020" name="Mol. Genet. Genomics">
        <title>Diverse mobilome of Dichotomius (Luederwaldtinia) schiffleri (Coleoptera: Scarabaeidae) reveals long-range horizontal transfer events of DNA transposons.</title>
        <authorList>
            <person name="Amorim I.C."/>
            <person name="Melo E.S."/>
            <person name="Moura R.C."/>
            <person name="Wallau G.L."/>
        </authorList>
    </citation>
    <scope>NUCLEOTIDE SEQUENCE</scope>
</reference>
<dbReference type="PANTHER" id="PTHR47326">
    <property type="entry name" value="TRANSPOSABLE ELEMENT TC3 TRANSPOSASE-LIKE PROTEIN"/>
    <property type="match status" value="1"/>
</dbReference>
<evidence type="ECO:0000256" key="1">
    <source>
        <dbReference type="ARBA" id="ARBA00004123"/>
    </source>
</evidence>
<evidence type="ECO:0000259" key="2">
    <source>
        <dbReference type="Pfam" id="PF16087"/>
    </source>
</evidence>